<reference evidence="2" key="1">
    <citation type="journal article" date="2019" name="Int. J. Syst. Evol. Microbiol.">
        <title>The Global Catalogue of Microorganisms (GCM) 10K type strain sequencing project: providing services to taxonomists for standard genome sequencing and annotation.</title>
        <authorList>
            <consortium name="The Broad Institute Genomics Platform"/>
            <consortium name="The Broad Institute Genome Sequencing Center for Infectious Disease"/>
            <person name="Wu L."/>
            <person name="Ma J."/>
        </authorList>
    </citation>
    <scope>NUCLEOTIDE SEQUENCE [LARGE SCALE GENOMIC DNA]</scope>
    <source>
        <strain evidence="2">JCM 17695</strain>
    </source>
</reference>
<protein>
    <submittedName>
        <fullName evidence="1">Uncharacterized protein</fullName>
    </submittedName>
</protein>
<dbReference type="EMBL" id="JBHTEY010000004">
    <property type="protein sequence ID" value="MFC7616019.1"/>
    <property type="molecule type" value="Genomic_DNA"/>
</dbReference>
<keyword evidence="2" id="KW-1185">Reference proteome</keyword>
<evidence type="ECO:0000313" key="2">
    <source>
        <dbReference type="Proteomes" id="UP001596512"/>
    </source>
</evidence>
<gene>
    <name evidence="1" type="ORF">ACFQV2_23610</name>
</gene>
<proteinExistence type="predicted"/>
<sequence length="85" mass="9687">MDHDHYLRVHVFWPAPPEGAPDGEVGGRPYHEERAELDGHTRIDGYVELTRVPGRTGPVTMHITAFDTFDFRPAIEHVLENVEIL</sequence>
<accession>A0ABW2TS68</accession>
<organism evidence="1 2">
    <name type="scientific">Actinokineospora soli</name>
    <dbReference type="NCBI Taxonomy" id="1048753"/>
    <lineage>
        <taxon>Bacteria</taxon>
        <taxon>Bacillati</taxon>
        <taxon>Actinomycetota</taxon>
        <taxon>Actinomycetes</taxon>
        <taxon>Pseudonocardiales</taxon>
        <taxon>Pseudonocardiaceae</taxon>
        <taxon>Actinokineospora</taxon>
    </lineage>
</organism>
<dbReference type="Proteomes" id="UP001596512">
    <property type="component" value="Unassembled WGS sequence"/>
</dbReference>
<comment type="caution">
    <text evidence="1">The sequence shown here is derived from an EMBL/GenBank/DDBJ whole genome shotgun (WGS) entry which is preliminary data.</text>
</comment>
<name>A0ABW2TS68_9PSEU</name>
<evidence type="ECO:0000313" key="1">
    <source>
        <dbReference type="EMBL" id="MFC7616019.1"/>
    </source>
</evidence>